<proteinExistence type="predicted"/>
<organism evidence="2 3">
    <name type="scientific">Nonomuraea diastatica</name>
    <dbReference type="NCBI Taxonomy" id="1848329"/>
    <lineage>
        <taxon>Bacteria</taxon>
        <taxon>Bacillati</taxon>
        <taxon>Actinomycetota</taxon>
        <taxon>Actinomycetes</taxon>
        <taxon>Streptosporangiales</taxon>
        <taxon>Streptosporangiaceae</taxon>
        <taxon>Nonomuraea</taxon>
    </lineage>
</organism>
<dbReference type="AlphaFoldDB" id="A0A4V2YF10"/>
<reference evidence="2 3" key="1">
    <citation type="submission" date="2019-03" db="EMBL/GenBank/DDBJ databases">
        <title>Draft genome sequences of novel Actinobacteria.</title>
        <authorList>
            <person name="Sahin N."/>
            <person name="Ay H."/>
            <person name="Saygin H."/>
        </authorList>
    </citation>
    <scope>NUCLEOTIDE SEQUENCE [LARGE SCALE GENOMIC DNA]</scope>
    <source>
        <strain evidence="2 3">KC712</strain>
    </source>
</reference>
<accession>A0A4V2YF10</accession>
<evidence type="ECO:0000313" key="3">
    <source>
        <dbReference type="Proteomes" id="UP000294543"/>
    </source>
</evidence>
<sequence>MNEEAQILTLITRLRALEASTHAGDGSSTMTDVARVLADIADMRAEMRLDLAALGDELASLRRHMDSCFAVIRSELIPRLGASPPEVINEPSGRPTGPCTTNGPG</sequence>
<name>A0A4V2YF10_9ACTN</name>
<keyword evidence="3" id="KW-1185">Reference proteome</keyword>
<evidence type="ECO:0000313" key="2">
    <source>
        <dbReference type="EMBL" id="TDD21337.1"/>
    </source>
</evidence>
<dbReference type="RefSeq" id="WP_132509009.1">
    <property type="nucleotide sequence ID" value="NZ_SMKP01000036.1"/>
</dbReference>
<feature type="region of interest" description="Disordered" evidence="1">
    <location>
        <begin position="81"/>
        <end position="105"/>
    </location>
</feature>
<dbReference type="Proteomes" id="UP000294543">
    <property type="component" value="Unassembled WGS sequence"/>
</dbReference>
<gene>
    <name evidence="2" type="ORF">E1294_15265</name>
</gene>
<dbReference type="OrthoDB" id="3544212at2"/>
<dbReference type="EMBL" id="SMKP01000036">
    <property type="protein sequence ID" value="TDD21337.1"/>
    <property type="molecule type" value="Genomic_DNA"/>
</dbReference>
<comment type="caution">
    <text evidence="2">The sequence shown here is derived from an EMBL/GenBank/DDBJ whole genome shotgun (WGS) entry which is preliminary data.</text>
</comment>
<evidence type="ECO:0000256" key="1">
    <source>
        <dbReference type="SAM" id="MobiDB-lite"/>
    </source>
</evidence>
<protein>
    <submittedName>
        <fullName evidence="2">Uncharacterized protein</fullName>
    </submittedName>
</protein>